<dbReference type="InterPro" id="IPR043991">
    <property type="entry name" value="Gp3-like"/>
</dbReference>
<dbReference type="RefSeq" id="WP_349929260.1">
    <property type="nucleotide sequence ID" value="NZ_CP157981.1"/>
</dbReference>
<dbReference type="AlphaFoldDB" id="A0AAU7SZ88"/>
<keyword evidence="1" id="KW-0378">Hydrolase</keyword>
<reference evidence="1" key="1">
    <citation type="submission" date="2024-06" db="EMBL/GenBank/DDBJ databases">
        <authorList>
            <person name="Song Z."/>
        </authorList>
    </citation>
    <scope>NUCLEOTIDE SEQUENCE</scope>
    <source>
        <strain evidence="1">A1-4-2</strain>
    </source>
</reference>
<sequence>MIKGLAITPPILGRISIGKVVEKNGKRIPEKDDQFTITSQIQNKDSGWVKHPLDEQLRSKAPNQKLRSIPVRMIFNDPELNLRAEYSLFDRQTGRPVCVGNGETCQRLTNQGVEQHPCPSPDLCPLAQGGHCKPYGRLHVNLDESDELGTFIFRTTGFNSIRTLAARLSYYYAASNGLLSCLPLQLTLRGKSTTQSYRTPVYYVDLTLRDGVHLQEAIQTAKEIDQKSQLCGFNQAALDQTALQGFANARFEVDGEEGVEIIDEFYTESSQRQDRKQVHDLTQARDIQQGLQQSVRAVGKA</sequence>
<dbReference type="Pfam" id="PF18897">
    <property type="entry name" value="Gp3-like"/>
    <property type="match status" value="1"/>
</dbReference>
<organism evidence="1">
    <name type="scientific">Acinetobacter sp. A1-4-2</name>
    <dbReference type="NCBI Taxonomy" id="3156489"/>
    <lineage>
        <taxon>Bacteria</taxon>
        <taxon>Pseudomonadati</taxon>
        <taxon>Pseudomonadota</taxon>
        <taxon>Gammaproteobacteria</taxon>
        <taxon>Moraxellales</taxon>
        <taxon>Moraxellaceae</taxon>
        <taxon>Acinetobacter</taxon>
    </lineage>
</organism>
<accession>A0AAU7SZ88</accession>
<evidence type="ECO:0000313" key="1">
    <source>
        <dbReference type="EMBL" id="XBU16543.1"/>
    </source>
</evidence>
<protein>
    <submittedName>
        <fullName evidence="1">Hydrolase or metal-binding protein</fullName>
    </submittedName>
</protein>
<dbReference type="EMBL" id="CP157981">
    <property type="protein sequence ID" value="XBU16543.1"/>
    <property type="molecule type" value="Genomic_DNA"/>
</dbReference>
<dbReference type="GO" id="GO:0016787">
    <property type="term" value="F:hydrolase activity"/>
    <property type="evidence" value="ECO:0007669"/>
    <property type="project" value="UniProtKB-KW"/>
</dbReference>
<gene>
    <name evidence="1" type="ORF">ABJ384_05100</name>
</gene>
<name>A0AAU7SZ88_9GAMM</name>
<proteinExistence type="predicted"/>